<dbReference type="InterPro" id="IPR051531">
    <property type="entry name" value="N-acetyltransferase"/>
</dbReference>
<feature type="domain" description="N-acetyltransferase" evidence="4">
    <location>
        <begin position="27"/>
        <end position="188"/>
    </location>
</feature>
<protein>
    <recommendedName>
        <fullName evidence="4">N-acetyltransferase domain-containing protein</fullName>
    </recommendedName>
</protein>
<evidence type="ECO:0000256" key="1">
    <source>
        <dbReference type="ARBA" id="ARBA00022679"/>
    </source>
</evidence>
<dbReference type="PANTHER" id="PTHR43792">
    <property type="entry name" value="GNAT FAMILY, PUTATIVE (AFU_ORTHOLOGUE AFUA_3G00765)-RELATED-RELATED"/>
    <property type="match status" value="1"/>
</dbReference>
<evidence type="ECO:0000313" key="5">
    <source>
        <dbReference type="EMBL" id="ARU63808.1"/>
    </source>
</evidence>
<dbReference type="InterPro" id="IPR016181">
    <property type="entry name" value="Acyl_CoA_acyltransferase"/>
</dbReference>
<dbReference type="Proteomes" id="UP000195437">
    <property type="component" value="Chromosome"/>
</dbReference>
<dbReference type="GO" id="GO:0008999">
    <property type="term" value="F:protein-N-terminal-alanine acetyltransferase activity"/>
    <property type="evidence" value="ECO:0007669"/>
    <property type="project" value="TreeGrafter"/>
</dbReference>
<sequence>MSVLSEEIVFEAGEEAPFGAKKVGERVYIRNFEVSDAEEFAALMVKNRAFWGQYETTRDDDEYTVEYQRRNLEKMRAEWVKDQGYFFGVFLKENDQLIGDIGIHMIMRGPFQSAFVGYSLDEEHNGKGYTTEALKLLVEFGFEDLNLHRLQAGTAPENPASSRVLVKAGFEQEGTERKNLFINGKWQDHIQHSILNDNWKG</sequence>
<dbReference type="AlphaFoldDB" id="A0A1Y0IT82"/>
<dbReference type="PROSITE" id="PS51186">
    <property type="entry name" value="GNAT"/>
    <property type="match status" value="1"/>
</dbReference>
<dbReference type="GO" id="GO:0005737">
    <property type="term" value="C:cytoplasm"/>
    <property type="evidence" value="ECO:0007669"/>
    <property type="project" value="TreeGrafter"/>
</dbReference>
<dbReference type="Pfam" id="PF13302">
    <property type="entry name" value="Acetyltransf_3"/>
    <property type="match status" value="1"/>
</dbReference>
<dbReference type="KEGG" id="tum:CBW65_06045"/>
<accession>A0A1Y0IT82</accession>
<dbReference type="EMBL" id="CP021434">
    <property type="protein sequence ID" value="ARU63808.1"/>
    <property type="molecule type" value="Genomic_DNA"/>
</dbReference>
<keyword evidence="6" id="KW-1185">Reference proteome</keyword>
<dbReference type="Gene3D" id="3.40.630.30">
    <property type="match status" value="1"/>
</dbReference>
<evidence type="ECO:0000259" key="4">
    <source>
        <dbReference type="PROSITE" id="PS51186"/>
    </source>
</evidence>
<evidence type="ECO:0000313" key="6">
    <source>
        <dbReference type="Proteomes" id="UP000195437"/>
    </source>
</evidence>
<keyword evidence="1" id="KW-0808">Transferase</keyword>
<organism evidence="5 6">
    <name type="scientific">Tumebacillus avium</name>
    <dbReference type="NCBI Taxonomy" id="1903704"/>
    <lineage>
        <taxon>Bacteria</taxon>
        <taxon>Bacillati</taxon>
        <taxon>Bacillota</taxon>
        <taxon>Bacilli</taxon>
        <taxon>Bacillales</taxon>
        <taxon>Alicyclobacillaceae</taxon>
        <taxon>Tumebacillus</taxon>
    </lineage>
</organism>
<gene>
    <name evidence="5" type="ORF">CBW65_06045</name>
</gene>
<dbReference type="PANTHER" id="PTHR43792:SF8">
    <property type="entry name" value="[RIBOSOMAL PROTEIN US5]-ALANINE N-ACETYLTRANSFERASE"/>
    <property type="match status" value="1"/>
</dbReference>
<name>A0A1Y0IT82_9BACL</name>
<reference evidence="6" key="1">
    <citation type="submission" date="2017-05" db="EMBL/GenBank/DDBJ databases">
        <authorList>
            <person name="Sung H."/>
        </authorList>
    </citation>
    <scope>NUCLEOTIDE SEQUENCE [LARGE SCALE GENOMIC DNA]</scope>
    <source>
        <strain evidence="6">AR23208</strain>
    </source>
</reference>
<proteinExistence type="inferred from homology"/>
<dbReference type="SUPFAM" id="SSF55729">
    <property type="entry name" value="Acyl-CoA N-acyltransferases (Nat)"/>
    <property type="match status" value="1"/>
</dbReference>
<comment type="similarity">
    <text evidence="3">Belongs to the acetyltransferase family. RimJ subfamily.</text>
</comment>
<dbReference type="InterPro" id="IPR000182">
    <property type="entry name" value="GNAT_dom"/>
</dbReference>
<dbReference type="OrthoDB" id="9795206at2"/>
<keyword evidence="2" id="KW-0012">Acyltransferase</keyword>
<evidence type="ECO:0000256" key="2">
    <source>
        <dbReference type="ARBA" id="ARBA00023315"/>
    </source>
</evidence>
<evidence type="ECO:0000256" key="3">
    <source>
        <dbReference type="ARBA" id="ARBA00038502"/>
    </source>
</evidence>